<organism evidence="2 3">
    <name type="scientific">Salicibibacter kimchii</name>
    <dbReference type="NCBI Taxonomy" id="2099786"/>
    <lineage>
        <taxon>Bacteria</taxon>
        <taxon>Bacillati</taxon>
        <taxon>Bacillota</taxon>
        <taxon>Bacilli</taxon>
        <taxon>Bacillales</taxon>
        <taxon>Bacillaceae</taxon>
        <taxon>Salicibibacter</taxon>
    </lineage>
</organism>
<dbReference type="AlphaFoldDB" id="A0A345BW68"/>
<sequence length="120" mass="13111">MEKDPISRVQLVKYAGASGDFNPLHTVEEVGEQAGTGVIAHGMLIMGMAAEGVTTWVPRKNVKKLNVRFQKMTYPGESIRIVGSILDKKGDNRVVGEVQAINRDGEVKVKGKFECELPSK</sequence>
<dbReference type="InterPro" id="IPR029069">
    <property type="entry name" value="HotDog_dom_sf"/>
</dbReference>
<reference evidence="2 3" key="1">
    <citation type="journal article" date="2018" name="J. Microbiol.">
        <title>Salicibibacter kimchii gen. nov., sp. nov., a moderately halophilic and alkalitolerant bacterium in the family Bacillaceae, isolated from kimchi.</title>
        <authorList>
            <person name="Jang J.Y."/>
            <person name="Oh Y.J."/>
            <person name="Lim S.K."/>
            <person name="Park H.K."/>
            <person name="Lee C."/>
            <person name="Kim J.Y."/>
            <person name="Lee M.A."/>
            <person name="Choi H.J."/>
        </authorList>
    </citation>
    <scope>NUCLEOTIDE SEQUENCE [LARGE SCALE GENOMIC DNA]</scope>
    <source>
        <strain evidence="2 3">NKC1-1</strain>
    </source>
</reference>
<dbReference type="PANTHER" id="PTHR43841">
    <property type="entry name" value="3-HYDROXYACYL-THIOESTER DEHYDRATASE HTDX-RELATED"/>
    <property type="match status" value="1"/>
</dbReference>
<dbReference type="Proteomes" id="UP000252100">
    <property type="component" value="Chromosome"/>
</dbReference>
<feature type="domain" description="MaoC-like" evidence="1">
    <location>
        <begin position="4"/>
        <end position="98"/>
    </location>
</feature>
<accession>A0A345BW68</accession>
<evidence type="ECO:0000259" key="1">
    <source>
        <dbReference type="Pfam" id="PF01575"/>
    </source>
</evidence>
<name>A0A345BW68_9BACI</name>
<keyword evidence="3" id="KW-1185">Reference proteome</keyword>
<dbReference type="KEGG" id="rue:DT065_03635"/>
<dbReference type="OrthoDB" id="9801625at2"/>
<proteinExistence type="predicted"/>
<evidence type="ECO:0000313" key="2">
    <source>
        <dbReference type="EMBL" id="AXF55199.1"/>
    </source>
</evidence>
<dbReference type="EMBL" id="CP031092">
    <property type="protein sequence ID" value="AXF55199.1"/>
    <property type="molecule type" value="Genomic_DNA"/>
</dbReference>
<dbReference type="InterPro" id="IPR002539">
    <property type="entry name" value="MaoC-like_dom"/>
</dbReference>
<dbReference type="PANTHER" id="PTHR43841:SF3">
    <property type="entry name" value="(3R)-HYDROXYACYL-ACP DEHYDRATASE SUBUNIT HADB"/>
    <property type="match status" value="1"/>
</dbReference>
<dbReference type="Gene3D" id="3.10.129.10">
    <property type="entry name" value="Hotdog Thioesterase"/>
    <property type="match status" value="1"/>
</dbReference>
<dbReference type="Pfam" id="PF01575">
    <property type="entry name" value="MaoC_dehydratas"/>
    <property type="match status" value="1"/>
</dbReference>
<gene>
    <name evidence="2" type="ORF">DT065_03635</name>
</gene>
<dbReference type="SUPFAM" id="SSF54637">
    <property type="entry name" value="Thioesterase/thiol ester dehydrase-isomerase"/>
    <property type="match status" value="1"/>
</dbReference>
<evidence type="ECO:0000313" key="3">
    <source>
        <dbReference type="Proteomes" id="UP000252100"/>
    </source>
</evidence>
<protein>
    <submittedName>
        <fullName evidence="2">3-hydroxyacyl-ACP dehydratase</fullName>
    </submittedName>
</protein>